<feature type="region of interest" description="Disordered" evidence="1">
    <location>
        <begin position="44"/>
        <end position="175"/>
    </location>
</feature>
<feature type="region of interest" description="Disordered" evidence="1">
    <location>
        <begin position="462"/>
        <end position="578"/>
    </location>
</feature>
<evidence type="ECO:0000256" key="1">
    <source>
        <dbReference type="SAM" id="MobiDB-lite"/>
    </source>
</evidence>
<feature type="region of interest" description="Disordered" evidence="1">
    <location>
        <begin position="1238"/>
        <end position="1257"/>
    </location>
</feature>
<feature type="compositionally biased region" description="Polar residues" evidence="1">
    <location>
        <begin position="1351"/>
        <end position="1362"/>
    </location>
</feature>
<sequence>MPNLSSFISYGKALRKPKNFGIRRFESPNSHPYASTDVVHITPTQSIQSYEEEELDAQLPFQSPPVTSPPPSTDDYISPQLTPVRPSTPPKKLDLELPSDSMSDWIPSHLLDTRMYNGEPDHQSPGAGSSKLPEERMITREGIVGREDEGREDEEVQQDDESVYTDEEGYSSSSNDSHIVANLEAMDASSFVQTRDKPPQGMMPAFKKTAPSPIKIPNPSMHGPKVQVIRSSGGSKGTYSYPSSRPESIHSGEEYSASAVSGTTLARALIGNSFVLSSDERASRYRSGGSVLTRTDSATLPRDENPFLYSPMYGNTPDYHSLVPLPPNADSVYIPPSNPRRLSDSKRKRQSTGSLLLQNESEGDTSLVRSHSIGEPVSSEQSRRISRISEADSSSPSIPDHIASDNGPLPSASDSLYAPSPFLSPNPERLSNVSGVSSNRPISTTSSGKEYDTMLDDYYSTAAPMSPDSAEAPNSGGLIPISMDALHFRPPFSPISEESSSQLSPPAPYRRDSRRNTKGSSGSGSPNGPRGTRTPQQVRLLPIGESSQQNGPSSPEPESASSLLPPPPRSGSAPNPIKIVRDSQDLTSYNLISTARPVSSSSSPTSSPEQELYAKQTFPETPHAFSPMWSPGSSPGMPGPTDRGSMDQIVLAVPPTPITAAEPMPALAQHMLARAASGARHSRQPSGIRVRTQHVYTTIAPPPIPPDPEPEDEEESKRKRSYPSWVTQKFPNSDGEPSPSIKSDTLSPSLEDSMDNAQSQPPSFHHHREQDLVGELAVKLEDVPANNSSQTSLTVRGLPPLPPSPSVFGVSSFPIHSPLPPGLPQMGSTTSLLVPAHSDASSQESIHSQSTLPGSAAPSPHPLAPPPASSSQLPSSHPLDNTPPSTGSSAELEMGGAPSIRSMGSPPPYYTLVFDQNQGHDNPTPTTGESEYRGTMSPNSPPSSRADSSRQSTSSIGGRRGRSRPPLPLGPRRPSHVANISYHNGRQRNGSVSSINSNVAGGPTRLRSGSSTTPRSPRFQTPAPKWRGYTMDAAKWTFTSAQLQDIVSRAIRQSAEASAIRLLRLETVDKDIPAELHRLELHRTEIKTRYKAMSRKRTEMLATLASHVDGTLHEDPSASLRIINELRDVSVVLDRLAEDLHSVDEQVSQLTSLRDIHDASALAMAIRKLNASFLKQLAVSDALRSQVLALEAERDDAWQQAEKVANDFDRLNEKVEDVTSSNRSSRVLAMRKSSIRVSKAGLRSTRSSTRSSMSSINRLSSASLSGIKSAFSIEDIPPVPPIPRSRRPNRPGDIRTDLPSTRSFMVKTRAMARAHDELCDMLGIGNDFRPRRAQSVIGQTRVQGKEENLGEVSTRSSTSGSRPLSMPDRSGLTEVYQSMSADGTAMLATLGLLSDVE</sequence>
<feature type="compositionally biased region" description="Basic and acidic residues" evidence="1">
    <location>
        <begin position="132"/>
        <end position="149"/>
    </location>
</feature>
<feature type="compositionally biased region" description="Polar residues" evidence="1">
    <location>
        <begin position="351"/>
        <end position="360"/>
    </location>
</feature>
<feature type="region of interest" description="Disordered" evidence="1">
    <location>
        <begin position="1338"/>
        <end position="1369"/>
    </location>
</feature>
<name>A0A6A4HEF9_9AGAR</name>
<feature type="region of interest" description="Disordered" evidence="1">
    <location>
        <begin position="330"/>
        <end position="450"/>
    </location>
</feature>
<feature type="compositionally biased region" description="Low complexity" evidence="1">
    <location>
        <begin position="550"/>
        <end position="563"/>
    </location>
</feature>
<gene>
    <name evidence="2" type="ORF">BT96DRAFT_922822</name>
</gene>
<feature type="region of interest" description="Disordered" evidence="1">
    <location>
        <begin position="672"/>
        <end position="1025"/>
    </location>
</feature>
<protein>
    <submittedName>
        <fullName evidence="2">Uncharacterized protein</fullName>
    </submittedName>
</protein>
<dbReference type="EMBL" id="ML769531">
    <property type="protein sequence ID" value="KAE9395455.1"/>
    <property type="molecule type" value="Genomic_DNA"/>
</dbReference>
<feature type="compositionally biased region" description="Basic and acidic residues" evidence="1">
    <location>
        <begin position="381"/>
        <end position="390"/>
    </location>
</feature>
<evidence type="ECO:0000313" key="3">
    <source>
        <dbReference type="Proteomes" id="UP000799118"/>
    </source>
</evidence>
<organism evidence="2 3">
    <name type="scientific">Gymnopus androsaceus JB14</name>
    <dbReference type="NCBI Taxonomy" id="1447944"/>
    <lineage>
        <taxon>Eukaryota</taxon>
        <taxon>Fungi</taxon>
        <taxon>Dikarya</taxon>
        <taxon>Basidiomycota</taxon>
        <taxon>Agaricomycotina</taxon>
        <taxon>Agaricomycetes</taxon>
        <taxon>Agaricomycetidae</taxon>
        <taxon>Agaricales</taxon>
        <taxon>Marasmiineae</taxon>
        <taxon>Omphalotaceae</taxon>
        <taxon>Gymnopus</taxon>
    </lineage>
</organism>
<dbReference type="Proteomes" id="UP000799118">
    <property type="component" value="Unassembled WGS sequence"/>
</dbReference>
<feature type="compositionally biased region" description="Low complexity" evidence="1">
    <location>
        <begin position="942"/>
        <end position="957"/>
    </location>
</feature>
<feature type="region of interest" description="Disordered" evidence="1">
    <location>
        <begin position="621"/>
        <end position="647"/>
    </location>
</feature>
<dbReference type="OrthoDB" id="3271284at2759"/>
<feature type="compositionally biased region" description="Low complexity" evidence="1">
    <location>
        <begin position="1242"/>
        <end position="1257"/>
    </location>
</feature>
<feature type="region of interest" description="Disordered" evidence="1">
    <location>
        <begin position="192"/>
        <end position="255"/>
    </location>
</feature>
<feature type="compositionally biased region" description="Low complexity" evidence="1">
    <location>
        <begin position="597"/>
        <end position="608"/>
    </location>
</feature>
<keyword evidence="3" id="KW-1185">Reference proteome</keyword>
<feature type="compositionally biased region" description="Polar residues" evidence="1">
    <location>
        <begin position="785"/>
        <end position="794"/>
    </location>
</feature>
<accession>A0A6A4HEF9</accession>
<proteinExistence type="predicted"/>
<reference evidence="2" key="1">
    <citation type="journal article" date="2019" name="Environ. Microbiol.">
        <title>Fungal ecological strategies reflected in gene transcription - a case study of two litter decomposers.</title>
        <authorList>
            <person name="Barbi F."/>
            <person name="Kohler A."/>
            <person name="Barry K."/>
            <person name="Baskaran P."/>
            <person name="Daum C."/>
            <person name="Fauchery L."/>
            <person name="Ihrmark K."/>
            <person name="Kuo A."/>
            <person name="LaButti K."/>
            <person name="Lipzen A."/>
            <person name="Morin E."/>
            <person name="Grigoriev I.V."/>
            <person name="Henrissat B."/>
            <person name="Lindahl B."/>
            <person name="Martin F."/>
        </authorList>
    </citation>
    <scope>NUCLEOTIDE SEQUENCE</scope>
    <source>
        <strain evidence="2">JB14</strain>
    </source>
</reference>
<evidence type="ECO:0000313" key="2">
    <source>
        <dbReference type="EMBL" id="KAE9395455.1"/>
    </source>
</evidence>
<feature type="region of interest" description="Disordered" evidence="1">
    <location>
        <begin position="593"/>
        <end position="612"/>
    </location>
</feature>
<feature type="compositionally biased region" description="Polar residues" evidence="1">
    <location>
        <begin position="229"/>
        <end position="246"/>
    </location>
</feature>
<feature type="compositionally biased region" description="Low complexity" evidence="1">
    <location>
        <begin position="494"/>
        <end position="504"/>
    </location>
</feature>
<feature type="region of interest" description="Disordered" evidence="1">
    <location>
        <begin position="280"/>
        <end position="304"/>
    </location>
</feature>
<feature type="compositionally biased region" description="Acidic residues" evidence="1">
    <location>
        <begin position="150"/>
        <end position="169"/>
    </location>
</feature>
<feature type="compositionally biased region" description="Polar residues" evidence="1">
    <location>
        <begin position="740"/>
        <end position="762"/>
    </location>
</feature>
<feature type="compositionally biased region" description="Low complexity" evidence="1">
    <location>
        <begin position="1001"/>
        <end position="1018"/>
    </location>
</feature>
<feature type="compositionally biased region" description="Polar residues" evidence="1">
    <location>
        <begin position="839"/>
        <end position="851"/>
    </location>
</feature>
<feature type="compositionally biased region" description="Pro residues" evidence="1">
    <location>
        <begin position="62"/>
        <end position="72"/>
    </location>
</feature>
<feature type="compositionally biased region" description="Low complexity" evidence="1">
    <location>
        <begin position="869"/>
        <end position="879"/>
    </location>
</feature>
<feature type="compositionally biased region" description="Polar residues" evidence="1">
    <location>
        <begin position="914"/>
        <end position="929"/>
    </location>
</feature>
<feature type="compositionally biased region" description="Pro residues" evidence="1">
    <location>
        <begin position="859"/>
        <end position="868"/>
    </location>
</feature>
<feature type="compositionally biased region" description="Polar residues" evidence="1">
    <location>
        <begin position="429"/>
        <end position="448"/>
    </location>
</feature>
<feature type="compositionally biased region" description="Polar residues" evidence="1">
    <location>
        <begin position="981"/>
        <end position="999"/>
    </location>
</feature>
<feature type="region of interest" description="Disordered" evidence="1">
    <location>
        <begin position="1273"/>
        <end position="1298"/>
    </location>
</feature>
<feature type="compositionally biased region" description="Low complexity" evidence="1">
    <location>
        <begin position="518"/>
        <end position="533"/>
    </location>
</feature>
<feature type="compositionally biased region" description="Low complexity" evidence="1">
    <location>
        <begin position="626"/>
        <end position="640"/>
    </location>
</feature>